<dbReference type="GO" id="GO:0046653">
    <property type="term" value="P:tetrahydrofolate metabolic process"/>
    <property type="evidence" value="ECO:0007669"/>
    <property type="project" value="TreeGrafter"/>
</dbReference>
<evidence type="ECO:0000259" key="4">
    <source>
        <dbReference type="PROSITE" id="PS51332"/>
    </source>
</evidence>
<dbReference type="InterPro" id="IPR003759">
    <property type="entry name" value="Cbl-bd_cap"/>
</dbReference>
<accession>A0A7C3FD65</accession>
<evidence type="ECO:0000256" key="2">
    <source>
        <dbReference type="ARBA" id="ARBA00022723"/>
    </source>
</evidence>
<dbReference type="PROSITE" id="PS51337">
    <property type="entry name" value="B12_BINDING_NTER"/>
    <property type="match status" value="1"/>
</dbReference>
<dbReference type="CDD" id="cd02070">
    <property type="entry name" value="corrinoid_protein_B12-BD"/>
    <property type="match status" value="1"/>
</dbReference>
<dbReference type="SUPFAM" id="SSF52242">
    <property type="entry name" value="Cobalamin (vitamin B12)-binding domain"/>
    <property type="match status" value="1"/>
</dbReference>
<dbReference type="AlphaFoldDB" id="A0A7C3FD65"/>
<dbReference type="GO" id="GO:0005829">
    <property type="term" value="C:cytosol"/>
    <property type="evidence" value="ECO:0007669"/>
    <property type="project" value="TreeGrafter"/>
</dbReference>
<keyword evidence="3" id="KW-0170">Cobalt</keyword>
<keyword evidence="2" id="KW-0479">Metal-binding</keyword>
<comment type="caution">
    <text evidence="6">The sequence shown here is derived from an EMBL/GenBank/DDBJ whole genome shotgun (WGS) entry which is preliminary data.</text>
</comment>
<dbReference type="InterPro" id="IPR036724">
    <property type="entry name" value="Cobalamin-bd_sf"/>
</dbReference>
<dbReference type="Pfam" id="PF02310">
    <property type="entry name" value="B12-binding"/>
    <property type="match status" value="1"/>
</dbReference>
<evidence type="ECO:0000313" key="6">
    <source>
        <dbReference type="EMBL" id="HFK20901.1"/>
    </source>
</evidence>
<dbReference type="FunFam" id="3.40.50.280:FF:000003">
    <property type="entry name" value="Dimethylamine methyltransferase corrinoid protein"/>
    <property type="match status" value="1"/>
</dbReference>
<proteinExistence type="inferred from homology"/>
<dbReference type="SUPFAM" id="SSF47644">
    <property type="entry name" value="Methionine synthase domain"/>
    <property type="match status" value="1"/>
</dbReference>
<dbReference type="EMBL" id="DSTX01000011">
    <property type="protein sequence ID" value="HFK20901.1"/>
    <property type="molecule type" value="Genomic_DNA"/>
</dbReference>
<reference evidence="6" key="1">
    <citation type="journal article" date="2020" name="mSystems">
        <title>Genome- and Community-Level Interaction Insights into Carbon Utilization and Element Cycling Functions of Hydrothermarchaeota in Hydrothermal Sediment.</title>
        <authorList>
            <person name="Zhou Z."/>
            <person name="Liu Y."/>
            <person name="Xu W."/>
            <person name="Pan J."/>
            <person name="Luo Z.H."/>
            <person name="Li M."/>
        </authorList>
    </citation>
    <scope>NUCLEOTIDE SEQUENCE [LARGE SCALE GENOMIC DNA]</scope>
    <source>
        <strain evidence="6">SpSt-468</strain>
    </source>
</reference>
<dbReference type="Pfam" id="PF02607">
    <property type="entry name" value="B12-binding_2"/>
    <property type="match status" value="1"/>
</dbReference>
<dbReference type="PANTHER" id="PTHR45833">
    <property type="entry name" value="METHIONINE SYNTHASE"/>
    <property type="match status" value="1"/>
</dbReference>
<name>A0A7C3FD65_9CREN</name>
<dbReference type="GO" id="GO:0008705">
    <property type="term" value="F:methionine synthase activity"/>
    <property type="evidence" value="ECO:0007669"/>
    <property type="project" value="TreeGrafter"/>
</dbReference>
<evidence type="ECO:0000256" key="3">
    <source>
        <dbReference type="ARBA" id="ARBA00023285"/>
    </source>
</evidence>
<dbReference type="InterPro" id="IPR006158">
    <property type="entry name" value="Cobalamin-bd"/>
</dbReference>
<evidence type="ECO:0000259" key="5">
    <source>
        <dbReference type="PROSITE" id="PS51337"/>
    </source>
</evidence>
<evidence type="ECO:0000256" key="1">
    <source>
        <dbReference type="ARBA" id="ARBA00010854"/>
    </source>
</evidence>
<organism evidence="6">
    <name type="scientific">Candidatus Methanomethylicus mesodigestus</name>
    <dbReference type="NCBI Taxonomy" id="1867258"/>
    <lineage>
        <taxon>Archaea</taxon>
        <taxon>Thermoproteota</taxon>
        <taxon>Methanosuratincolia</taxon>
        <taxon>Candidatus Methanomethylicales</taxon>
        <taxon>Candidatus Methanomethylicaceae</taxon>
        <taxon>Candidatus Methanomethylicus</taxon>
    </lineage>
</organism>
<comment type="similarity">
    <text evidence="1">Belongs to the methylamine corrinoid protein family.</text>
</comment>
<dbReference type="Gene3D" id="3.40.50.280">
    <property type="entry name" value="Cobalamin-binding domain"/>
    <property type="match status" value="1"/>
</dbReference>
<gene>
    <name evidence="6" type="ORF">ENS19_06420</name>
</gene>
<feature type="domain" description="B12-binding" evidence="4">
    <location>
        <begin position="90"/>
        <end position="213"/>
    </location>
</feature>
<feature type="domain" description="B12-binding N-terminal" evidence="5">
    <location>
        <begin position="1"/>
        <end position="90"/>
    </location>
</feature>
<sequence>MKEEILNGLAEAVVSGDTEKAEKLAKDALANGIDPYEAIMEGCSKGMSIVSQKYECGDMYVPEILCSAEAMNIAIEILKPHIKVDPTAVPKKIIIGVTKGDVHEIGKNLVKLMMEAAGFKVVDLGRDVPTEKFVEAVKTENADVCAMSALMTTSMIFMPEIISQVKKAKPNVITMVGGGPLSLDTAKQYGADGYAKDASLAVKVTKELLSRGA</sequence>
<dbReference type="PANTHER" id="PTHR45833:SF1">
    <property type="entry name" value="METHIONINE SYNTHASE"/>
    <property type="match status" value="1"/>
</dbReference>
<dbReference type="GO" id="GO:0050667">
    <property type="term" value="P:homocysteine metabolic process"/>
    <property type="evidence" value="ECO:0007669"/>
    <property type="project" value="TreeGrafter"/>
</dbReference>
<dbReference type="Gene3D" id="1.10.1240.10">
    <property type="entry name" value="Methionine synthase domain"/>
    <property type="match status" value="1"/>
</dbReference>
<dbReference type="SMART" id="SM01018">
    <property type="entry name" value="B12-binding_2"/>
    <property type="match status" value="1"/>
</dbReference>
<protein>
    <submittedName>
        <fullName evidence="6">Cobalamin-binding protein</fullName>
    </submittedName>
</protein>
<dbReference type="PROSITE" id="PS51332">
    <property type="entry name" value="B12_BINDING"/>
    <property type="match status" value="1"/>
</dbReference>
<dbReference type="InterPro" id="IPR050554">
    <property type="entry name" value="Met_Synthase/Corrinoid"/>
</dbReference>
<dbReference type="GO" id="GO:0031419">
    <property type="term" value="F:cobalamin binding"/>
    <property type="evidence" value="ECO:0007669"/>
    <property type="project" value="InterPro"/>
</dbReference>
<dbReference type="InterPro" id="IPR036594">
    <property type="entry name" value="Meth_synthase_dom"/>
</dbReference>
<dbReference type="GO" id="GO:0046872">
    <property type="term" value="F:metal ion binding"/>
    <property type="evidence" value="ECO:0007669"/>
    <property type="project" value="UniProtKB-KW"/>
</dbReference>